<sequence>MNRIIVLSLFVILMIPEFIYADENIFIPKIPEKSETVDPKKYLNIEQMEHEKLIFRNIFDLHFKNWKEEFNREIEYEDFKSASNEKMMIEENNRVKEEKFSKVIEFLSQRIQINHNKIIQAEASFKLALYSYFAKKMDANKAIDVLQKGLNKFPVNSENMRLFIRMSLFTADLLLANERYDEAQKYYDAIVLQKVDANVFREELVRSFVGLGDTYYAHFQFKKAGNSYLHAQEIAKAGWLLDEERLAFLLAEIKIRLLWATFRSADYIQSSEYAYQLAREKVRYEKYFKDNILNDIIRVGAISLYERKDLDFYKKISSDLFAGDFAKKMVVKSFYYFSAAGFANQVEKYANAVKDKFYSSRELVGFVKAYLFALKKLNNMNKYFEISYYGTAYISKDSIWKSRFVLSQDEEEVRRDLISELSEDAAKYYYNLGLQNHSRIEFLKSAEIYSARLKENFRLDSKGILLQSYAQSLYQAQEYDLAIQASEESLKYPLEDYLKKVSWFQLINISHAKSGNSIDTKSKEYLLYEKFVDGFVAYFPLDPESRFALFESAKRAEFLGDLSNAKDRYERILSSPPLESQEQSNNEKNKVSLALALLLKKMGVENKDVMDSAGNLENYIKDYTVTKMAEDVVRMTNQAIAIEYAKQLKKDGKIRDAAKFLEMWSRNYVQNPEMSLVLLQSISEFAQLQDWEHILNITLNFQNIISDPNKLSALMFWQAKAQDMLLQFKAAALTYEKVFDSVKNTKKYDYILMKSSLERSAELFSFLNKIDDQARVSSKLYTVIMKSEKDQLKIAQFEIDLAELLFLNLQYAQSKNVLNVAMSRKKLSRKMNNKITIGLLKANLFINKNSWKYENDILRFIEINSGLKDKNKDEIDPYLLTSLLVEVNRFDEENFNNEVLIFKNDFSINRLRNIENIKNSIGSRLNVISKSKSLIKEAIITEILYAKLLTQTADLYTQLYYNKKAVDAYLLKANQFNLSARQHFYHALMSDQLSSGQKLLISMELSKFGKRDFSIPPEINIEDFTSDSALYNSISENLNSNNFLVKDEEKK</sequence>
<keyword evidence="2" id="KW-1185">Reference proteome</keyword>
<organism evidence="1 2">
    <name type="scientific">Fluviispira sanaruensis</name>
    <dbReference type="NCBI Taxonomy" id="2493639"/>
    <lineage>
        <taxon>Bacteria</taxon>
        <taxon>Pseudomonadati</taxon>
        <taxon>Bdellovibrionota</taxon>
        <taxon>Oligoflexia</taxon>
        <taxon>Silvanigrellales</taxon>
        <taxon>Silvanigrellaceae</taxon>
        <taxon>Fluviispira</taxon>
    </lineage>
</organism>
<dbReference type="AlphaFoldDB" id="A0A4P2VG72"/>
<protein>
    <recommendedName>
        <fullName evidence="3">Tetratricopeptide repeat protein</fullName>
    </recommendedName>
</protein>
<dbReference type="RefSeq" id="WP_130605747.1">
    <property type="nucleotide sequence ID" value="NZ_AP019368.1"/>
</dbReference>
<dbReference type="KEGG" id="sbf:JCM31447_02560"/>
<dbReference type="SUPFAM" id="SSF48452">
    <property type="entry name" value="TPR-like"/>
    <property type="match status" value="1"/>
</dbReference>
<dbReference type="InterPro" id="IPR011990">
    <property type="entry name" value="TPR-like_helical_dom_sf"/>
</dbReference>
<dbReference type="OrthoDB" id="5287765at2"/>
<dbReference type="Proteomes" id="UP000291236">
    <property type="component" value="Chromosome"/>
</dbReference>
<evidence type="ECO:0000313" key="1">
    <source>
        <dbReference type="EMBL" id="BBH51833.1"/>
    </source>
</evidence>
<proteinExistence type="predicted"/>
<gene>
    <name evidence="1" type="ORF">JCM31447_02560</name>
</gene>
<dbReference type="EMBL" id="AP019368">
    <property type="protein sequence ID" value="BBH51833.1"/>
    <property type="molecule type" value="Genomic_DNA"/>
</dbReference>
<evidence type="ECO:0000313" key="2">
    <source>
        <dbReference type="Proteomes" id="UP000291236"/>
    </source>
</evidence>
<evidence type="ECO:0008006" key="3">
    <source>
        <dbReference type="Google" id="ProtNLM"/>
    </source>
</evidence>
<reference evidence="1 2" key="1">
    <citation type="submission" date="2018-12" db="EMBL/GenBank/DDBJ databases">
        <title>Rubrispira sanarue gen. nov., sp., nov., a member of the order Silvanigrellales, isolated from a brackish lake in Hamamatsu Japan.</title>
        <authorList>
            <person name="Maejima Y."/>
            <person name="Iino T."/>
            <person name="Muraguchi Y."/>
            <person name="Fukuda K."/>
            <person name="Nojiri H."/>
            <person name="Ohkuma M."/>
            <person name="Moriuchi R."/>
            <person name="Dohra H."/>
            <person name="Kimbara K."/>
            <person name="Shintani M."/>
        </authorList>
    </citation>
    <scope>NUCLEOTIDE SEQUENCE [LARGE SCALE GENOMIC DNA]</scope>
    <source>
        <strain evidence="1 2">RF1110005</strain>
    </source>
</reference>
<name>A0A4P2VG72_FLUSA</name>
<dbReference type="Gene3D" id="1.25.40.10">
    <property type="entry name" value="Tetratricopeptide repeat domain"/>
    <property type="match status" value="1"/>
</dbReference>
<accession>A0A4P2VG72</accession>